<evidence type="ECO:0000256" key="6">
    <source>
        <dbReference type="RuleBase" id="RU365089"/>
    </source>
</evidence>
<keyword evidence="3 6" id="KW-0815">Transposition</keyword>
<comment type="function">
    <text evidence="1 6">Required for the transposition of the insertion element.</text>
</comment>
<dbReference type="GO" id="GO:0004803">
    <property type="term" value="F:transposase activity"/>
    <property type="evidence" value="ECO:0007669"/>
    <property type="project" value="UniProtKB-UniRule"/>
</dbReference>
<dbReference type="NCBIfam" id="NF033543">
    <property type="entry name" value="transpos_IS256"/>
    <property type="match status" value="1"/>
</dbReference>
<evidence type="ECO:0000256" key="3">
    <source>
        <dbReference type="ARBA" id="ARBA00022578"/>
    </source>
</evidence>
<dbReference type="RefSeq" id="WP_132551750.1">
    <property type="nucleotide sequence ID" value="NZ_SMAA01000049.1"/>
</dbReference>
<comment type="similarity">
    <text evidence="2 6">Belongs to the transposase mutator family.</text>
</comment>
<evidence type="ECO:0000313" key="8">
    <source>
        <dbReference type="Proteomes" id="UP000295188"/>
    </source>
</evidence>
<dbReference type="PANTHER" id="PTHR33217">
    <property type="entry name" value="TRANSPOSASE FOR INSERTION SEQUENCE ELEMENT IS1081"/>
    <property type="match status" value="1"/>
</dbReference>
<name>A0A4R3K147_9FIRM</name>
<dbReference type="OrthoDB" id="9779930at2"/>
<dbReference type="AlphaFoldDB" id="A0A4R3K147"/>
<dbReference type="Proteomes" id="UP000295188">
    <property type="component" value="Unassembled WGS sequence"/>
</dbReference>
<protein>
    <recommendedName>
        <fullName evidence="6">Mutator family transposase</fullName>
    </recommendedName>
</protein>
<evidence type="ECO:0000256" key="1">
    <source>
        <dbReference type="ARBA" id="ARBA00002190"/>
    </source>
</evidence>
<sequence length="327" mass="37332">MSDNIIQLNEQVIKTELKNLVKQSVEETLNSLLDQEAADLTNASKYERTDRRKGYRSGHYTRNLQTTSGNITLKVPKLKGISFETAIIERYRRRESSVEEALIEMYLAGVSVRRVEDITEALWGSKVSPGTISNLNKKAYGNIETWRNRPLPSEEYPYVFLDGIYLKRSWGGEFENVAILVAIAVNQDGFREVVGAAEGMKEDKEGWKSFLVSLRNRGLRGVRLMVGDKCQAMCDSVTEVFPETKYQRCSVHFFRNIFSVVPRKHGKEVGRMLKAIHAQEDKAAALEKTELVAKKLRMMKLKKAADKLLDGIAETLTYMDFPEEHWK</sequence>
<keyword evidence="5 6" id="KW-0233">DNA recombination</keyword>
<evidence type="ECO:0000256" key="5">
    <source>
        <dbReference type="ARBA" id="ARBA00023172"/>
    </source>
</evidence>
<reference evidence="7 8" key="1">
    <citation type="submission" date="2019-03" db="EMBL/GenBank/DDBJ databases">
        <title>Genomic Encyclopedia of Type Strains, Phase IV (KMG-IV): sequencing the most valuable type-strain genomes for metagenomic binning, comparative biology and taxonomic classification.</title>
        <authorList>
            <person name="Goeker M."/>
        </authorList>
    </citation>
    <scope>NUCLEOTIDE SEQUENCE [LARGE SCALE GENOMIC DNA]</scope>
    <source>
        <strain evidence="7 8">DSM 20467</strain>
    </source>
</reference>
<proteinExistence type="inferred from homology"/>
<dbReference type="GO" id="GO:0003677">
    <property type="term" value="F:DNA binding"/>
    <property type="evidence" value="ECO:0007669"/>
    <property type="project" value="UniProtKB-UniRule"/>
</dbReference>
<evidence type="ECO:0000256" key="2">
    <source>
        <dbReference type="ARBA" id="ARBA00010961"/>
    </source>
</evidence>
<dbReference type="InterPro" id="IPR001207">
    <property type="entry name" value="Transposase_mutator"/>
</dbReference>
<dbReference type="Pfam" id="PF00872">
    <property type="entry name" value="Transposase_mut"/>
    <property type="match status" value="1"/>
</dbReference>
<accession>A0A4R3K147</accession>
<evidence type="ECO:0000313" key="7">
    <source>
        <dbReference type="EMBL" id="TCS74503.1"/>
    </source>
</evidence>
<keyword evidence="6" id="KW-0814">Transposable element</keyword>
<evidence type="ECO:0000256" key="4">
    <source>
        <dbReference type="ARBA" id="ARBA00023125"/>
    </source>
</evidence>
<dbReference type="EMBL" id="SMAA01000049">
    <property type="protein sequence ID" value="TCS74503.1"/>
    <property type="molecule type" value="Genomic_DNA"/>
</dbReference>
<feature type="non-terminal residue" evidence="7">
    <location>
        <position position="327"/>
    </location>
</feature>
<comment type="caution">
    <text evidence="7">The sequence shown here is derived from an EMBL/GenBank/DDBJ whole genome shotgun (WGS) entry which is preliminary data.</text>
</comment>
<keyword evidence="4 6" id="KW-0238">DNA-binding</keyword>
<organism evidence="7 8">
    <name type="scientific">Pectinatus cerevisiiphilus</name>
    <dbReference type="NCBI Taxonomy" id="86956"/>
    <lineage>
        <taxon>Bacteria</taxon>
        <taxon>Bacillati</taxon>
        <taxon>Bacillota</taxon>
        <taxon>Negativicutes</taxon>
        <taxon>Selenomonadales</taxon>
        <taxon>Selenomonadaceae</taxon>
        <taxon>Pectinatus</taxon>
    </lineage>
</organism>
<keyword evidence="8" id="KW-1185">Reference proteome</keyword>
<gene>
    <name evidence="7" type="ORF">EDC37_1491</name>
</gene>
<dbReference type="GO" id="GO:0006313">
    <property type="term" value="P:DNA transposition"/>
    <property type="evidence" value="ECO:0007669"/>
    <property type="project" value="UniProtKB-UniRule"/>
</dbReference>
<dbReference type="PANTHER" id="PTHR33217:SF7">
    <property type="entry name" value="TRANSPOSASE FOR INSERTION SEQUENCE ELEMENT IS1081"/>
    <property type="match status" value="1"/>
</dbReference>